<name>A0A5B7E1T1_PORTR</name>
<protein>
    <submittedName>
        <fullName evidence="1">Uncharacterized protein</fullName>
    </submittedName>
</protein>
<comment type="caution">
    <text evidence="1">The sequence shown here is derived from an EMBL/GenBank/DDBJ whole genome shotgun (WGS) entry which is preliminary data.</text>
</comment>
<keyword evidence="2" id="KW-1185">Reference proteome</keyword>
<gene>
    <name evidence="1" type="ORF">E2C01_019944</name>
</gene>
<dbReference type="Proteomes" id="UP000324222">
    <property type="component" value="Unassembled WGS sequence"/>
</dbReference>
<reference evidence="1 2" key="1">
    <citation type="submission" date="2019-05" db="EMBL/GenBank/DDBJ databases">
        <title>Another draft genome of Portunus trituberculatus and its Hox gene families provides insights of decapod evolution.</title>
        <authorList>
            <person name="Jeong J.-H."/>
            <person name="Song I."/>
            <person name="Kim S."/>
            <person name="Choi T."/>
            <person name="Kim D."/>
            <person name="Ryu S."/>
            <person name="Kim W."/>
        </authorList>
    </citation>
    <scope>NUCLEOTIDE SEQUENCE [LARGE SCALE GENOMIC DNA]</scope>
    <source>
        <tissue evidence="1">Muscle</tissue>
    </source>
</reference>
<accession>A0A5B7E1T1</accession>
<dbReference type="AlphaFoldDB" id="A0A5B7E1T1"/>
<organism evidence="1 2">
    <name type="scientific">Portunus trituberculatus</name>
    <name type="common">Swimming crab</name>
    <name type="synonym">Neptunus trituberculatus</name>
    <dbReference type="NCBI Taxonomy" id="210409"/>
    <lineage>
        <taxon>Eukaryota</taxon>
        <taxon>Metazoa</taxon>
        <taxon>Ecdysozoa</taxon>
        <taxon>Arthropoda</taxon>
        <taxon>Crustacea</taxon>
        <taxon>Multicrustacea</taxon>
        <taxon>Malacostraca</taxon>
        <taxon>Eumalacostraca</taxon>
        <taxon>Eucarida</taxon>
        <taxon>Decapoda</taxon>
        <taxon>Pleocyemata</taxon>
        <taxon>Brachyura</taxon>
        <taxon>Eubrachyura</taxon>
        <taxon>Portunoidea</taxon>
        <taxon>Portunidae</taxon>
        <taxon>Portuninae</taxon>
        <taxon>Portunus</taxon>
    </lineage>
</organism>
<sequence>MKSDTRQRLEMLSHVTYHVGLAVLVGYSTVHHVVVHTKACGWPLFSRRVVAASSYLARHCSEALSGWLSSANLPGSPIRTREPLRATRKRSFSITVIT</sequence>
<dbReference type="EMBL" id="VSRR010001652">
    <property type="protein sequence ID" value="MPC26794.1"/>
    <property type="molecule type" value="Genomic_DNA"/>
</dbReference>
<proteinExistence type="predicted"/>
<evidence type="ECO:0000313" key="1">
    <source>
        <dbReference type="EMBL" id="MPC26794.1"/>
    </source>
</evidence>
<evidence type="ECO:0000313" key="2">
    <source>
        <dbReference type="Proteomes" id="UP000324222"/>
    </source>
</evidence>